<dbReference type="SUPFAM" id="SSF81296">
    <property type="entry name" value="E set domains"/>
    <property type="match status" value="1"/>
</dbReference>
<feature type="signal peptide" evidence="1">
    <location>
        <begin position="1"/>
        <end position="17"/>
    </location>
</feature>
<evidence type="ECO:0000256" key="1">
    <source>
        <dbReference type="SAM" id="SignalP"/>
    </source>
</evidence>
<keyword evidence="1" id="KW-0732">Signal</keyword>
<name>A0ABN8HWA6_9NEOP</name>
<gene>
    <name evidence="3" type="ORF">IPOD504_LOCUS2972</name>
</gene>
<evidence type="ECO:0000259" key="2">
    <source>
        <dbReference type="SMART" id="SM00737"/>
    </source>
</evidence>
<proteinExistence type="predicted"/>
<evidence type="ECO:0000313" key="4">
    <source>
        <dbReference type="Proteomes" id="UP000837857"/>
    </source>
</evidence>
<dbReference type="Pfam" id="PF02221">
    <property type="entry name" value="E1_DerP2_DerF2"/>
    <property type="match status" value="1"/>
</dbReference>
<protein>
    <recommendedName>
        <fullName evidence="2">MD-2-related lipid-recognition domain-containing protein</fullName>
    </recommendedName>
</protein>
<dbReference type="EMBL" id="OW152825">
    <property type="protein sequence ID" value="CAH2041189.1"/>
    <property type="molecule type" value="Genomic_DNA"/>
</dbReference>
<dbReference type="Proteomes" id="UP000837857">
    <property type="component" value="Chromosome 13"/>
</dbReference>
<reference evidence="3" key="1">
    <citation type="submission" date="2022-03" db="EMBL/GenBank/DDBJ databases">
        <authorList>
            <person name="Martin H S."/>
        </authorList>
    </citation>
    <scope>NUCLEOTIDE SEQUENCE</scope>
</reference>
<organism evidence="3 4">
    <name type="scientific">Iphiclides podalirius</name>
    <name type="common">scarce swallowtail</name>
    <dbReference type="NCBI Taxonomy" id="110791"/>
    <lineage>
        <taxon>Eukaryota</taxon>
        <taxon>Metazoa</taxon>
        <taxon>Ecdysozoa</taxon>
        <taxon>Arthropoda</taxon>
        <taxon>Hexapoda</taxon>
        <taxon>Insecta</taxon>
        <taxon>Pterygota</taxon>
        <taxon>Neoptera</taxon>
        <taxon>Endopterygota</taxon>
        <taxon>Lepidoptera</taxon>
        <taxon>Glossata</taxon>
        <taxon>Ditrysia</taxon>
        <taxon>Papilionoidea</taxon>
        <taxon>Papilionidae</taxon>
        <taxon>Papilioninae</taxon>
        <taxon>Iphiclides</taxon>
    </lineage>
</organism>
<dbReference type="Gene3D" id="2.60.40.770">
    <property type="match status" value="1"/>
</dbReference>
<keyword evidence="4" id="KW-1185">Reference proteome</keyword>
<dbReference type="InterPro" id="IPR014756">
    <property type="entry name" value="Ig_E-set"/>
</dbReference>
<dbReference type="SMART" id="SM00737">
    <property type="entry name" value="ML"/>
    <property type="match status" value="1"/>
</dbReference>
<sequence>MDARLLLVALCFVSVFSEPEYVIKKRCKDVDAEQCRINNVKVDPCPRSPNLCIIKPEKSYSISVDFTPKFSAKSLKLAMYSDEKKTNLFETAVRAPQDGCGLLTCPLQAEERRNFDVHFQLAKMSPGKFPIKMKLWNEEDESQACCFTFNVKVRK</sequence>
<feature type="non-terminal residue" evidence="3">
    <location>
        <position position="155"/>
    </location>
</feature>
<accession>A0ABN8HWA6</accession>
<dbReference type="InterPro" id="IPR003172">
    <property type="entry name" value="ML_dom"/>
</dbReference>
<evidence type="ECO:0000313" key="3">
    <source>
        <dbReference type="EMBL" id="CAH2041189.1"/>
    </source>
</evidence>
<feature type="chain" id="PRO_5045077583" description="MD-2-related lipid-recognition domain-containing protein" evidence="1">
    <location>
        <begin position="18"/>
        <end position="155"/>
    </location>
</feature>
<feature type="domain" description="MD-2-related lipid-recognition" evidence="2">
    <location>
        <begin position="24"/>
        <end position="151"/>
    </location>
</feature>